<proteinExistence type="predicted"/>
<keyword evidence="2" id="KW-1185">Reference proteome</keyword>
<dbReference type="Proteomes" id="UP000095023">
    <property type="component" value="Unassembled WGS sequence"/>
</dbReference>
<evidence type="ECO:0000313" key="2">
    <source>
        <dbReference type="Proteomes" id="UP000095023"/>
    </source>
</evidence>
<protein>
    <submittedName>
        <fullName evidence="1">Uncharacterized protein</fullName>
    </submittedName>
</protein>
<organism evidence="1 2">
    <name type="scientific">Tortispora caseinolytica NRRL Y-17796</name>
    <dbReference type="NCBI Taxonomy" id="767744"/>
    <lineage>
        <taxon>Eukaryota</taxon>
        <taxon>Fungi</taxon>
        <taxon>Dikarya</taxon>
        <taxon>Ascomycota</taxon>
        <taxon>Saccharomycotina</taxon>
        <taxon>Trigonopsidomycetes</taxon>
        <taxon>Trigonopsidales</taxon>
        <taxon>Trigonopsidaceae</taxon>
        <taxon>Tortispora</taxon>
    </lineage>
</organism>
<dbReference type="EMBL" id="KV453841">
    <property type="protein sequence ID" value="ODV91907.1"/>
    <property type="molecule type" value="Genomic_DNA"/>
</dbReference>
<evidence type="ECO:0000313" key="1">
    <source>
        <dbReference type="EMBL" id="ODV91907.1"/>
    </source>
</evidence>
<dbReference type="AlphaFoldDB" id="A0A1E4TJM0"/>
<gene>
    <name evidence="1" type="ORF">CANCADRAFT_30200</name>
</gene>
<name>A0A1E4TJM0_9ASCO</name>
<reference evidence="2" key="1">
    <citation type="submission" date="2016-02" db="EMBL/GenBank/DDBJ databases">
        <title>Comparative genomics of biotechnologically important yeasts.</title>
        <authorList>
            <consortium name="DOE Joint Genome Institute"/>
            <person name="Riley R."/>
            <person name="Haridas S."/>
            <person name="Wolfe K.H."/>
            <person name="Lopes M.R."/>
            <person name="Hittinger C.T."/>
            <person name="Goker M."/>
            <person name="Salamov A."/>
            <person name="Wisecaver J."/>
            <person name="Long T.M."/>
            <person name="Aerts A.L."/>
            <person name="Barry K."/>
            <person name="Choi C."/>
            <person name="Clum A."/>
            <person name="Coughlan A.Y."/>
            <person name="Deshpande S."/>
            <person name="Douglass A.P."/>
            <person name="Hanson S.J."/>
            <person name="Klenk H.-P."/>
            <person name="Labutti K."/>
            <person name="Lapidus A."/>
            <person name="Lindquist E."/>
            <person name="Lipzen A."/>
            <person name="Meier-Kolthoff J.P."/>
            <person name="Ohm R.A."/>
            <person name="Otillar R.P."/>
            <person name="Pangilinan J."/>
            <person name="Peng Y."/>
            <person name="Rokas A."/>
            <person name="Rosa C.A."/>
            <person name="Scheuner C."/>
            <person name="Sibirny A.A."/>
            <person name="Slot J.C."/>
            <person name="Stielow J.B."/>
            <person name="Sun H."/>
            <person name="Kurtzman C.P."/>
            <person name="Blackwell M."/>
            <person name="Jeffries T.W."/>
            <person name="Grigoriev I.V."/>
        </authorList>
    </citation>
    <scope>NUCLEOTIDE SEQUENCE [LARGE SCALE GENOMIC DNA]</scope>
    <source>
        <strain evidence="2">NRRL Y-17796</strain>
    </source>
</reference>
<accession>A0A1E4TJM0</accession>
<sequence>MWRPVSRRKTLTHLYRFKSSKADWLEDIEASLSDSESVEKRQVLQTAQDIIRRFDFKIPESKPNIDPSEKFRYVRPERPRKVKPKILQIEPDKDKLNESPDHLLSQAGKRESVSDILKDFEVSGEKSLTELFESPEFTSKAIVDVLSKKNEVLRRKQATLISRGNAFKSLNFRYEFLLRRLSHHQQLDNMKKILVGPVGYHGVSSVFRRMVGLLRQATLQRALQVVSTVYKPYKAREMEHLNQEIAKIGHLAQKALIHPNASSINAMNVFLKTLEHCRSLVDEKKAMLAASNRKLTPNDVLTIVSRATIAEDIKKVPKALTFKVETSMVPLYVSALLLKENFDESVLDSEHLKEYRVDYTTQKKKELQFLNLHKLNYSKEN</sequence>